<keyword evidence="3" id="KW-1185">Reference proteome</keyword>
<evidence type="ECO:0000313" key="2">
    <source>
        <dbReference type="EMBL" id="WAI49638.1"/>
    </source>
</evidence>
<dbReference type="RefSeq" id="WP_254469647.1">
    <property type="nucleotide sequence ID" value="NZ_CP113432.1"/>
</dbReference>
<gene>
    <name evidence="2" type="ORF">OU419_28605</name>
</gene>
<proteinExistence type="predicted"/>
<evidence type="ECO:0000313" key="3">
    <source>
        <dbReference type="Proteomes" id="UP001163624"/>
    </source>
</evidence>
<dbReference type="InterPro" id="IPR018683">
    <property type="entry name" value="DUF2169"/>
</dbReference>
<dbReference type="Proteomes" id="UP001163624">
    <property type="component" value="Chromosome"/>
</dbReference>
<reference evidence="2" key="1">
    <citation type="submission" date="2022-11" db="EMBL/GenBank/DDBJ databases">
        <title>Pseudomonas triclosanedens sp. nov., a triclosan degrader isolated from activated sludge.</title>
        <authorList>
            <person name="Yin Y."/>
            <person name="Lu Z."/>
        </authorList>
    </citation>
    <scope>NUCLEOTIDE SEQUENCE</scope>
    <source>
        <strain evidence="2">ZM23</strain>
    </source>
</reference>
<dbReference type="EMBL" id="CP113432">
    <property type="protein sequence ID" value="WAI49638.1"/>
    <property type="molecule type" value="Genomic_DNA"/>
</dbReference>
<dbReference type="Pfam" id="PF09937">
    <property type="entry name" value="DUF2169"/>
    <property type="match status" value="1"/>
</dbReference>
<name>A0ABY7A0A8_9PSED</name>
<evidence type="ECO:0000259" key="1">
    <source>
        <dbReference type="Pfam" id="PF09937"/>
    </source>
</evidence>
<sequence>MMVRVDNHSGLPHLFYEKAAPSGERFDVLVLRGTFDFARDGAPMALATGQQPILLGDRYDGPVNTRPLKAVMAEEGDLVPGKPGTDVQLYGSLQAYHGIARDRWRVAIEVGPVRKALIVLGPRRLEKRFLGWDISQPEDVLAVPLDYRLAYGGSYFDPAASPLSSAAVLYPFNPCGQGWLPSSSDYKWLDKDTAQRIRAHVNAQTTLAAPQFEPLDRPYEHPWQNYHSIGLGPIARWWQPRQSLQGTFDARWEQERYPYMPEDFDPRFYQAAPPDQVVAKHLRGGEPISLAGCLAEGTRTMRLPEWSPQLVVHRADGSRRVVEPVLDTLRLHLDSQRATLLWRYAFCQDEPLTRVEIATFGNHQGHAR</sequence>
<protein>
    <submittedName>
        <fullName evidence="2">DUF2169 domain-containing protein</fullName>
    </submittedName>
</protein>
<feature type="domain" description="DUF2169" evidence="1">
    <location>
        <begin position="28"/>
        <end position="343"/>
    </location>
</feature>
<accession>A0ABY7A0A8</accession>
<organism evidence="2 3">
    <name type="scientific">Pseudomonas triclosanedens</name>
    <dbReference type="NCBI Taxonomy" id="2961893"/>
    <lineage>
        <taxon>Bacteria</taxon>
        <taxon>Pseudomonadati</taxon>
        <taxon>Pseudomonadota</taxon>
        <taxon>Gammaproteobacteria</taxon>
        <taxon>Pseudomonadales</taxon>
        <taxon>Pseudomonadaceae</taxon>
        <taxon>Pseudomonas</taxon>
    </lineage>
</organism>